<sequence>MGTPFISFLEPTKLDGYDCNKPHDQQSPHIPRVFCDAMEVREAVFVKEQKFPAELEYDSDDARSCHWVVYASVNRVTEPEQRDPSTGTIVQLRKSETRSQPIGTMRIVPFPHPPHPKQDGWYVGDVLQSRADPDAQAESLSVVEEARQNAALPYGEDRATTFHDGMEPYVKLGRLAVIPEFRGHKISAQLWGAARTWLKENPSYFDPSVTELGMDALKVDAASRIPKWRGLVCCHAQERVVKTYEKWGFQVDEGMGRWFDGGITHVGLFIRLDVKDVPSKV</sequence>
<dbReference type="AlphaFoldDB" id="A0A1Y2DYR0"/>
<dbReference type="InterPro" id="IPR016181">
    <property type="entry name" value="Acyl_CoA_acyltransferase"/>
</dbReference>
<evidence type="ECO:0000259" key="1">
    <source>
        <dbReference type="PROSITE" id="PS51186"/>
    </source>
</evidence>
<dbReference type="UniPathway" id="UPA00113">
    <property type="reaction ID" value="UER00529"/>
</dbReference>
<dbReference type="SUPFAM" id="SSF55729">
    <property type="entry name" value="Acyl-CoA N-acyltransferases (Nat)"/>
    <property type="match status" value="1"/>
</dbReference>
<keyword evidence="3" id="KW-1185">Reference proteome</keyword>
<organism evidence="2 3">
    <name type="scientific">Pseudomassariella vexata</name>
    <dbReference type="NCBI Taxonomy" id="1141098"/>
    <lineage>
        <taxon>Eukaryota</taxon>
        <taxon>Fungi</taxon>
        <taxon>Dikarya</taxon>
        <taxon>Ascomycota</taxon>
        <taxon>Pezizomycotina</taxon>
        <taxon>Sordariomycetes</taxon>
        <taxon>Xylariomycetidae</taxon>
        <taxon>Amphisphaeriales</taxon>
        <taxon>Pseudomassariaceae</taxon>
        <taxon>Pseudomassariella</taxon>
    </lineage>
</organism>
<reference evidence="2 3" key="1">
    <citation type="submission" date="2016-07" db="EMBL/GenBank/DDBJ databases">
        <title>Pervasive Adenine N6-methylation of Active Genes in Fungi.</title>
        <authorList>
            <consortium name="DOE Joint Genome Institute"/>
            <person name="Mondo S.J."/>
            <person name="Dannebaum R.O."/>
            <person name="Kuo R.C."/>
            <person name="Labutti K."/>
            <person name="Haridas S."/>
            <person name="Kuo A."/>
            <person name="Salamov A."/>
            <person name="Ahrendt S.R."/>
            <person name="Lipzen A."/>
            <person name="Sullivan W."/>
            <person name="Andreopoulos W.B."/>
            <person name="Clum A."/>
            <person name="Lindquist E."/>
            <person name="Daum C."/>
            <person name="Ramamoorthy G.K."/>
            <person name="Gryganskyi A."/>
            <person name="Culley D."/>
            <person name="Magnuson J.K."/>
            <person name="James T.Y."/>
            <person name="O'Malley M.A."/>
            <person name="Stajich J.E."/>
            <person name="Spatafora J.W."/>
            <person name="Visel A."/>
            <person name="Grigoriev I.V."/>
        </authorList>
    </citation>
    <scope>NUCLEOTIDE SEQUENCE [LARGE SCALE GENOMIC DNA]</scope>
    <source>
        <strain evidence="2 3">CBS 129021</strain>
    </source>
</reference>
<dbReference type="Proteomes" id="UP000193689">
    <property type="component" value="Unassembled WGS sequence"/>
</dbReference>
<evidence type="ECO:0000313" key="2">
    <source>
        <dbReference type="EMBL" id="ORY64349.1"/>
    </source>
</evidence>
<dbReference type="Gene3D" id="3.40.630.30">
    <property type="match status" value="1"/>
</dbReference>
<dbReference type="GeneID" id="63770380"/>
<gene>
    <name evidence="2" type="ORF">BCR38DRAFT_212493</name>
</gene>
<name>A0A1Y2DYR0_9PEZI</name>
<dbReference type="EMBL" id="MCFJ01000007">
    <property type="protein sequence ID" value="ORY64349.1"/>
    <property type="molecule type" value="Genomic_DNA"/>
</dbReference>
<dbReference type="GO" id="GO:0006048">
    <property type="term" value="P:UDP-N-acetylglucosamine biosynthetic process"/>
    <property type="evidence" value="ECO:0007669"/>
    <property type="project" value="UniProtKB-UniPathway"/>
</dbReference>
<feature type="domain" description="N-acetyltransferase" evidence="1">
    <location>
        <begin position="105"/>
        <end position="273"/>
    </location>
</feature>
<dbReference type="InParanoid" id="A0A1Y2DYR0"/>
<dbReference type="InterPro" id="IPR000182">
    <property type="entry name" value="GNAT_dom"/>
</dbReference>
<protein>
    <recommendedName>
        <fullName evidence="1">N-acetyltransferase domain-containing protein</fullName>
    </recommendedName>
</protein>
<proteinExistence type="predicted"/>
<dbReference type="RefSeq" id="XP_040715763.1">
    <property type="nucleotide sequence ID" value="XM_040854168.1"/>
</dbReference>
<evidence type="ECO:0000313" key="3">
    <source>
        <dbReference type="Proteomes" id="UP000193689"/>
    </source>
</evidence>
<dbReference type="PROSITE" id="PS51186">
    <property type="entry name" value="GNAT"/>
    <property type="match status" value="1"/>
</dbReference>
<dbReference type="OrthoDB" id="329272at2759"/>
<comment type="caution">
    <text evidence="2">The sequence shown here is derived from an EMBL/GenBank/DDBJ whole genome shotgun (WGS) entry which is preliminary data.</text>
</comment>
<dbReference type="GO" id="GO:0016747">
    <property type="term" value="F:acyltransferase activity, transferring groups other than amino-acyl groups"/>
    <property type="evidence" value="ECO:0007669"/>
    <property type="project" value="InterPro"/>
</dbReference>
<accession>A0A1Y2DYR0</accession>
<dbReference type="STRING" id="1141098.A0A1Y2DYR0"/>
<dbReference type="CDD" id="cd04301">
    <property type="entry name" value="NAT_SF"/>
    <property type="match status" value="1"/>
</dbReference>